<dbReference type="InterPro" id="IPR029016">
    <property type="entry name" value="GAF-like_dom_sf"/>
</dbReference>
<keyword evidence="4" id="KW-0804">Transcription</keyword>
<evidence type="ECO:0000256" key="2">
    <source>
        <dbReference type="ARBA" id="ARBA00022777"/>
    </source>
</evidence>
<dbReference type="InterPro" id="IPR036388">
    <property type="entry name" value="WH-like_DNA-bd_sf"/>
</dbReference>
<dbReference type="SMART" id="SM00065">
    <property type="entry name" value="GAF"/>
    <property type="match status" value="1"/>
</dbReference>
<dbReference type="InterPro" id="IPR003018">
    <property type="entry name" value="GAF"/>
</dbReference>
<dbReference type="Pfam" id="PF13185">
    <property type="entry name" value="GAF_2"/>
    <property type="match status" value="1"/>
</dbReference>
<dbReference type="SUPFAM" id="SSF55781">
    <property type="entry name" value="GAF domain-like"/>
    <property type="match status" value="1"/>
</dbReference>
<dbReference type="Gene3D" id="1.10.10.10">
    <property type="entry name" value="Winged helix-like DNA-binding domain superfamily/Winged helix DNA-binding domain"/>
    <property type="match status" value="1"/>
</dbReference>
<dbReference type="GO" id="GO:0003723">
    <property type="term" value="F:RNA binding"/>
    <property type="evidence" value="ECO:0007669"/>
    <property type="project" value="InterPro"/>
</dbReference>
<evidence type="ECO:0000313" key="7">
    <source>
        <dbReference type="Proteomes" id="UP000192366"/>
    </source>
</evidence>
<reference evidence="6 7" key="1">
    <citation type="submission" date="2017-02" db="EMBL/GenBank/DDBJ databases">
        <title>The new phylogeny of genus Mycobacterium.</title>
        <authorList>
            <person name="Tortoli E."/>
            <person name="Trovato A."/>
            <person name="Cirillo D.M."/>
        </authorList>
    </citation>
    <scope>NUCLEOTIDE SEQUENCE [LARGE SCALE GENOMIC DNA]</scope>
    <source>
        <strain evidence="6 7">DSM 45578</strain>
    </source>
</reference>
<proteinExistence type="predicted"/>
<dbReference type="PROSITE" id="PS50921">
    <property type="entry name" value="ANTAR"/>
    <property type="match status" value="1"/>
</dbReference>
<dbReference type="SUPFAM" id="SSF52172">
    <property type="entry name" value="CheY-like"/>
    <property type="match status" value="1"/>
</dbReference>
<dbReference type="STRING" id="564198.BST17_08965"/>
<dbReference type="GO" id="GO:0016301">
    <property type="term" value="F:kinase activity"/>
    <property type="evidence" value="ECO:0007669"/>
    <property type="project" value="UniProtKB-KW"/>
</dbReference>
<dbReference type="InterPro" id="IPR005561">
    <property type="entry name" value="ANTAR"/>
</dbReference>
<dbReference type="InterPro" id="IPR012074">
    <property type="entry name" value="GAF_ANTAR"/>
</dbReference>
<accession>A0A1W9YZ34</accession>
<dbReference type="Pfam" id="PF03861">
    <property type="entry name" value="ANTAR"/>
    <property type="match status" value="1"/>
</dbReference>
<organism evidence="6 7">
    <name type="scientific">Mycolicibacterium bacteremicum</name>
    <name type="common">Mycobacterium bacteremicum</name>
    <dbReference type="NCBI Taxonomy" id="564198"/>
    <lineage>
        <taxon>Bacteria</taxon>
        <taxon>Bacillati</taxon>
        <taxon>Actinomycetota</taxon>
        <taxon>Actinomycetes</taxon>
        <taxon>Mycobacteriales</taxon>
        <taxon>Mycobacteriaceae</taxon>
        <taxon>Mycolicibacterium</taxon>
    </lineage>
</organism>
<dbReference type="RefSeq" id="WP_083057237.1">
    <property type="nucleotide sequence ID" value="NZ_JACKVM010000014.1"/>
</dbReference>
<feature type="domain" description="ANTAR" evidence="5">
    <location>
        <begin position="160"/>
        <end position="221"/>
    </location>
</feature>
<name>A0A1W9YZ34_MYCBA</name>
<sequence>MADQLRDLAQQLADLAVKMQDQADTETTLHAVVEGAVNLVPGVRWAGVSLVDGRTVQARVPSDPIVEKLDSLQAELDEGPCLTALRGHRTVRVDDMASDRRWPRYCPAAAAHGAQSMVSLQLSIQRQNLGALNLCGGEPGLFAEDSMFVGGLLAQHAAVALHNAQAEEQFEAALASRDGIGQAKGILMERLGVDADAAFGLLVKLSQDSNVKLVDVARKLVAAP</sequence>
<comment type="caution">
    <text evidence="6">The sequence shown here is derived from an EMBL/GenBank/DDBJ whole genome shotgun (WGS) entry which is preliminary data.</text>
</comment>
<evidence type="ECO:0000259" key="5">
    <source>
        <dbReference type="PROSITE" id="PS50921"/>
    </source>
</evidence>
<dbReference type="SMART" id="SM01012">
    <property type="entry name" value="ANTAR"/>
    <property type="match status" value="1"/>
</dbReference>
<evidence type="ECO:0000256" key="4">
    <source>
        <dbReference type="ARBA" id="ARBA00023163"/>
    </source>
</evidence>
<keyword evidence="3" id="KW-0805">Transcription regulation</keyword>
<dbReference type="InterPro" id="IPR011006">
    <property type="entry name" value="CheY-like_superfamily"/>
</dbReference>
<evidence type="ECO:0000256" key="1">
    <source>
        <dbReference type="ARBA" id="ARBA00022679"/>
    </source>
</evidence>
<keyword evidence="7" id="KW-1185">Reference proteome</keyword>
<dbReference type="OrthoDB" id="4629915at2"/>
<protein>
    <submittedName>
        <fullName evidence="6">Response regulator receiver protein</fullName>
    </submittedName>
</protein>
<evidence type="ECO:0000313" key="6">
    <source>
        <dbReference type="EMBL" id="ORA05336.1"/>
    </source>
</evidence>
<evidence type="ECO:0000256" key="3">
    <source>
        <dbReference type="ARBA" id="ARBA00023015"/>
    </source>
</evidence>
<dbReference type="EMBL" id="MVHJ01000006">
    <property type="protein sequence ID" value="ORA05336.1"/>
    <property type="molecule type" value="Genomic_DNA"/>
</dbReference>
<keyword evidence="2" id="KW-0418">Kinase</keyword>
<dbReference type="Gene3D" id="3.30.450.40">
    <property type="match status" value="1"/>
</dbReference>
<dbReference type="AlphaFoldDB" id="A0A1W9YZ34"/>
<dbReference type="PIRSF" id="PIRSF036625">
    <property type="entry name" value="GAF_ANTAR"/>
    <property type="match status" value="1"/>
</dbReference>
<keyword evidence="1" id="KW-0808">Transferase</keyword>
<dbReference type="Proteomes" id="UP000192366">
    <property type="component" value="Unassembled WGS sequence"/>
</dbReference>
<gene>
    <name evidence="6" type="ORF">BST17_08965</name>
</gene>